<dbReference type="EMBL" id="BHGK01000001">
    <property type="protein sequence ID" value="GCA66010.1"/>
    <property type="molecule type" value="Genomic_DNA"/>
</dbReference>
<protein>
    <recommendedName>
        <fullName evidence="3">Phage head-tail adapter protein</fullName>
    </recommendedName>
</protein>
<accession>A0A391NZK8</accession>
<proteinExistence type="predicted"/>
<evidence type="ECO:0008006" key="3">
    <source>
        <dbReference type="Google" id="ProtNLM"/>
    </source>
</evidence>
<reference evidence="2" key="1">
    <citation type="submission" date="2018-09" db="EMBL/GenBank/DDBJ databases">
        <title>Draft Genome Sequence of Mediterraneibacter sp. KCTC 15684.</title>
        <authorList>
            <person name="Kim J.S."/>
            <person name="Han K.I."/>
            <person name="Suh M.K."/>
            <person name="Lee K.C."/>
            <person name="Eom M.K."/>
            <person name="Lee J.H."/>
            <person name="Park S.H."/>
            <person name="Kang S.W."/>
            <person name="Park J.E."/>
            <person name="Oh B.S."/>
            <person name="Yu S.Y."/>
            <person name="Choi S.H."/>
            <person name="Lee D.H."/>
            <person name="Yoon H."/>
            <person name="Kim B."/>
            <person name="Yang S.J."/>
            <person name="Lee J.S."/>
        </authorList>
    </citation>
    <scope>NUCLEOTIDE SEQUENCE [LARGE SCALE GENOMIC DNA]</scope>
    <source>
        <strain evidence="2">KCTC 15684</strain>
    </source>
</reference>
<sequence>MRYDTKIYMRTVEPGVYDPVTGNYGVPKISEVEQMAAIQDTGEERMKLLYGKISQGSLTIQLQNHYDDPFDRIRIGEKLYTVDMSRRLRIKQIYVVSEVQE</sequence>
<dbReference type="RefSeq" id="WP_119297421.1">
    <property type="nucleotide sequence ID" value="NZ_BHGK01000001.1"/>
</dbReference>
<gene>
    <name evidence="1" type="ORF">KGMB01110_04460</name>
</gene>
<dbReference type="Proteomes" id="UP000265643">
    <property type="component" value="Unassembled WGS sequence"/>
</dbReference>
<dbReference type="AlphaFoldDB" id="A0A391NZK8"/>
<name>A0A391NZK8_9FIRM</name>
<evidence type="ECO:0000313" key="1">
    <source>
        <dbReference type="EMBL" id="GCA66010.1"/>
    </source>
</evidence>
<comment type="caution">
    <text evidence="1">The sequence shown here is derived from an EMBL/GenBank/DDBJ whole genome shotgun (WGS) entry which is preliminary data.</text>
</comment>
<evidence type="ECO:0000313" key="2">
    <source>
        <dbReference type="Proteomes" id="UP000265643"/>
    </source>
</evidence>
<keyword evidence="2" id="KW-1185">Reference proteome</keyword>
<organism evidence="1 2">
    <name type="scientific">Mediterraneibacter butyricigenes</name>
    <dbReference type="NCBI Taxonomy" id="2316025"/>
    <lineage>
        <taxon>Bacteria</taxon>
        <taxon>Bacillati</taxon>
        <taxon>Bacillota</taxon>
        <taxon>Clostridia</taxon>
        <taxon>Lachnospirales</taxon>
        <taxon>Lachnospiraceae</taxon>
        <taxon>Mediterraneibacter</taxon>
    </lineage>
</organism>